<dbReference type="GO" id="GO:0016705">
    <property type="term" value="F:oxidoreductase activity, acting on paired donors, with incorporation or reduction of molecular oxygen"/>
    <property type="evidence" value="ECO:0007669"/>
    <property type="project" value="InterPro"/>
</dbReference>
<evidence type="ECO:0000256" key="4">
    <source>
        <dbReference type="ARBA" id="ARBA00023033"/>
    </source>
</evidence>
<evidence type="ECO:0000313" key="8">
    <source>
        <dbReference type="EMBL" id="KAH3672406.1"/>
    </source>
</evidence>
<reference evidence="8" key="2">
    <citation type="submission" date="2021-01" db="EMBL/GenBank/DDBJ databases">
        <authorList>
            <person name="Schikora-Tamarit M.A."/>
        </authorList>
    </citation>
    <scope>NUCLEOTIDE SEQUENCE</scope>
    <source>
        <strain evidence="8">CBS6341</strain>
    </source>
</reference>
<dbReference type="NCBIfam" id="TIGR03860">
    <property type="entry name" value="FMN_nitrolo"/>
    <property type="match status" value="1"/>
</dbReference>
<organism evidence="8 9">
    <name type="scientific">Wickerhamomyces mucosus</name>
    <dbReference type="NCBI Taxonomy" id="1378264"/>
    <lineage>
        <taxon>Eukaryota</taxon>
        <taxon>Fungi</taxon>
        <taxon>Dikarya</taxon>
        <taxon>Ascomycota</taxon>
        <taxon>Saccharomycotina</taxon>
        <taxon>Saccharomycetes</taxon>
        <taxon>Phaffomycetales</taxon>
        <taxon>Wickerhamomycetaceae</taxon>
        <taxon>Wickerhamomyces</taxon>
    </lineage>
</organism>
<dbReference type="EMBL" id="JAEUBF010001150">
    <property type="protein sequence ID" value="KAH3672406.1"/>
    <property type="molecule type" value="Genomic_DNA"/>
</dbReference>
<protein>
    <recommendedName>
        <fullName evidence="7">Luciferase-like domain-containing protein</fullName>
    </recommendedName>
</protein>
<evidence type="ECO:0000313" key="9">
    <source>
        <dbReference type="Proteomes" id="UP000769528"/>
    </source>
</evidence>
<evidence type="ECO:0000256" key="3">
    <source>
        <dbReference type="ARBA" id="ARBA00023002"/>
    </source>
</evidence>
<keyword evidence="9" id="KW-1185">Reference proteome</keyword>
<reference evidence="8" key="1">
    <citation type="journal article" date="2021" name="Open Biol.">
        <title>Shared evolutionary footprints suggest mitochondrial oxidative damage underlies multiple complex I losses in fungi.</title>
        <authorList>
            <person name="Schikora-Tamarit M.A."/>
            <person name="Marcet-Houben M."/>
            <person name="Nosek J."/>
            <person name="Gabaldon T."/>
        </authorList>
    </citation>
    <scope>NUCLEOTIDE SEQUENCE</scope>
    <source>
        <strain evidence="8">CBS6341</strain>
    </source>
</reference>
<dbReference type="SUPFAM" id="SSF51679">
    <property type="entry name" value="Bacterial luciferase-like"/>
    <property type="match status" value="1"/>
</dbReference>
<dbReference type="InterPro" id="IPR051260">
    <property type="entry name" value="Diverse_substr_monoxygenases"/>
</dbReference>
<dbReference type="GO" id="GO:0004497">
    <property type="term" value="F:monooxygenase activity"/>
    <property type="evidence" value="ECO:0007669"/>
    <property type="project" value="UniProtKB-KW"/>
</dbReference>
<comment type="similarity">
    <text evidence="5">Belongs to the NtaA/SnaA/DszA monooxygenase family.</text>
</comment>
<keyword evidence="3" id="KW-0560">Oxidoreductase</keyword>
<proteinExistence type="inferred from homology"/>
<feature type="region of interest" description="Disordered" evidence="6">
    <location>
        <begin position="1"/>
        <end position="20"/>
    </location>
</feature>
<evidence type="ECO:0000256" key="6">
    <source>
        <dbReference type="SAM" id="MobiDB-lite"/>
    </source>
</evidence>
<evidence type="ECO:0000259" key="7">
    <source>
        <dbReference type="Pfam" id="PF00296"/>
    </source>
</evidence>
<dbReference type="PIRSF" id="PIRSF000337">
    <property type="entry name" value="NTA_MOA"/>
    <property type="match status" value="1"/>
</dbReference>
<dbReference type="PANTHER" id="PTHR30011">
    <property type="entry name" value="ALKANESULFONATE MONOOXYGENASE-RELATED"/>
    <property type="match status" value="1"/>
</dbReference>
<feature type="compositionally biased region" description="Basic and acidic residues" evidence="6">
    <location>
        <begin position="1"/>
        <end position="17"/>
    </location>
</feature>
<keyword evidence="4" id="KW-0503">Monooxygenase</keyword>
<keyword evidence="1" id="KW-0285">Flavoprotein</keyword>
<dbReference type="InterPro" id="IPR011251">
    <property type="entry name" value="Luciferase-like_dom"/>
</dbReference>
<accession>A0A9P8TAY6</accession>
<evidence type="ECO:0000256" key="1">
    <source>
        <dbReference type="ARBA" id="ARBA00022630"/>
    </source>
</evidence>
<dbReference type="InterPro" id="IPR016215">
    <property type="entry name" value="NTA_MOA"/>
</dbReference>
<comment type="caution">
    <text evidence="8">The sequence shown here is derived from an EMBL/GenBank/DDBJ whole genome shotgun (WGS) entry which is preliminary data.</text>
</comment>
<dbReference type="Proteomes" id="UP000769528">
    <property type="component" value="Unassembled WGS sequence"/>
</dbReference>
<gene>
    <name evidence="8" type="ORF">WICMUC_004242</name>
</gene>
<sequence>MTSSEHIPKKQKIESTEHVTQPKRKQLLINFFENSSSSIHWSGQWKHPQDRSHTYKDLDYWLHLVKLAEKAKANIFIADSLALFDVWGKGDKESNFKGPLHYGIQAPKNEPSAPVAAMAAVSKNVGFTVTVSTISEHPYHLARRLATLDHLTKGRISWNIVSSFLPSTGKQVLNGAPLPEHDSRYTKSEEYLKVIYKLLLSSWRDDAVVLDKERGVFVDTDRVREINHVGEHFNVVGPSLSEPSNQRLPVLVQAGASTKGRQFAAQHAEVVYVSALTAEALGKKIKEFKDLAETYGRGRNDIKYVASATVISGKTEEEALEKYEEIKKHADTVGAQVLFGGWTGIDLSQWEDDQELEHVENNGMKTYIENLTKFNPGKKFTKKSISEKISLGGSISALFVGTGSQIADQIEEYVDKSDVDGFNFTYAVWPQSFEDVVDYVIPELQERGLSQKEWPVEGGTFRENLNGKKGQTFVPKTHPAYNYRWSNDLTKEEFETKLENLNIK</sequence>
<dbReference type="OrthoDB" id="5561043at2759"/>
<dbReference type="Pfam" id="PF00296">
    <property type="entry name" value="Bac_luciferase"/>
    <property type="match status" value="1"/>
</dbReference>
<dbReference type="AlphaFoldDB" id="A0A9P8TAY6"/>
<feature type="domain" description="Luciferase-like" evidence="7">
    <location>
        <begin position="57"/>
        <end position="415"/>
    </location>
</feature>
<evidence type="ECO:0000256" key="2">
    <source>
        <dbReference type="ARBA" id="ARBA00022643"/>
    </source>
</evidence>
<dbReference type="PANTHER" id="PTHR30011:SF16">
    <property type="entry name" value="C2H2 FINGER DOMAIN TRANSCRIPTION FACTOR (EUROFUNG)-RELATED"/>
    <property type="match status" value="1"/>
</dbReference>
<dbReference type="Gene3D" id="3.20.20.30">
    <property type="entry name" value="Luciferase-like domain"/>
    <property type="match status" value="1"/>
</dbReference>
<keyword evidence="2" id="KW-0288">FMN</keyword>
<evidence type="ECO:0000256" key="5">
    <source>
        <dbReference type="ARBA" id="ARBA00033748"/>
    </source>
</evidence>
<name>A0A9P8TAY6_9ASCO</name>
<dbReference type="InterPro" id="IPR036661">
    <property type="entry name" value="Luciferase-like_sf"/>
</dbReference>